<feature type="domain" description="Flavodoxin" evidence="1">
    <location>
        <begin position="4"/>
        <end position="152"/>
    </location>
</feature>
<dbReference type="InterPro" id="IPR029039">
    <property type="entry name" value="Flavoprotein-like_sf"/>
</dbReference>
<proteinExistence type="predicted"/>
<protein>
    <submittedName>
        <fullName evidence="2">Protoporphyrinogen oxidase</fullName>
    </submittedName>
</protein>
<keyword evidence="3" id="KW-1185">Reference proteome</keyword>
<accession>A0A844CXA1</accession>
<dbReference type="GO" id="GO:0010181">
    <property type="term" value="F:FMN binding"/>
    <property type="evidence" value="ECO:0007669"/>
    <property type="project" value="TreeGrafter"/>
</dbReference>
<dbReference type="PANTHER" id="PTHR38030:SF2">
    <property type="entry name" value="PROTOPORPHYRINOGEN IX DEHYDROGENASE [QUINONE]"/>
    <property type="match status" value="1"/>
</dbReference>
<evidence type="ECO:0000313" key="3">
    <source>
        <dbReference type="Proteomes" id="UP000564704"/>
    </source>
</evidence>
<dbReference type="PANTHER" id="PTHR38030">
    <property type="entry name" value="PROTOPORPHYRINOGEN IX DEHYDROGENASE [MENAQUINONE]"/>
    <property type="match status" value="1"/>
</dbReference>
<dbReference type="InterPro" id="IPR026816">
    <property type="entry name" value="Flavodoxin_dom"/>
</dbReference>
<dbReference type="RefSeq" id="WP_154154095.1">
    <property type="nucleotide sequence ID" value="NZ_SZWE01000002.1"/>
</dbReference>
<dbReference type="Gene3D" id="3.40.50.360">
    <property type="match status" value="1"/>
</dbReference>
<dbReference type="Pfam" id="PF12724">
    <property type="entry name" value="Flavodoxin_5"/>
    <property type="match status" value="1"/>
</dbReference>
<gene>
    <name evidence="2" type="ORF">FDP25_14910</name>
</gene>
<dbReference type="GO" id="GO:0070819">
    <property type="term" value="F:menaquinone-dependent protoporphyrinogen oxidase activity"/>
    <property type="evidence" value="ECO:0007669"/>
    <property type="project" value="TreeGrafter"/>
</dbReference>
<reference evidence="2 3" key="1">
    <citation type="submission" date="2019-05" db="EMBL/GenBank/DDBJ databases">
        <title>Roseovarius bejariae sp. nov., a moderately halophylic bacterium isolated from a saline soil in Rambla Salada (Murcia).</title>
        <authorList>
            <person name="Castro D.J."/>
            <person name="Gomez-Altuve A."/>
            <person name="Reina J.C."/>
            <person name="Rodriguez M."/>
            <person name="Sampedro I."/>
            <person name="Llamas I."/>
            <person name="Martinez-Checa F."/>
        </authorList>
    </citation>
    <scope>NUCLEOTIDE SEQUENCE [LARGE SCALE GENOMIC DNA]</scope>
    <source>
        <strain evidence="2 3">A21</strain>
    </source>
</reference>
<comment type="caution">
    <text evidence="2">The sequence shown here is derived from an EMBL/GenBank/DDBJ whole genome shotgun (WGS) entry which is preliminary data.</text>
</comment>
<dbReference type="GO" id="GO:0006783">
    <property type="term" value="P:heme biosynthetic process"/>
    <property type="evidence" value="ECO:0007669"/>
    <property type="project" value="TreeGrafter"/>
</dbReference>
<dbReference type="Proteomes" id="UP000564704">
    <property type="component" value="Unassembled WGS sequence"/>
</dbReference>
<organism evidence="2 3">
    <name type="scientific">Roseovarius bejariae</name>
    <dbReference type="NCBI Taxonomy" id="2576383"/>
    <lineage>
        <taxon>Bacteria</taxon>
        <taxon>Pseudomonadati</taxon>
        <taxon>Pseudomonadota</taxon>
        <taxon>Alphaproteobacteria</taxon>
        <taxon>Rhodobacterales</taxon>
        <taxon>Roseobacteraceae</taxon>
        <taxon>Roseovarius</taxon>
    </lineage>
</organism>
<sequence>MNILIAYATTEGQTRKICRFCADVLIDEGHSVELLDVGDDDGLDLGRFDAAILAASLHLGTFQKDMGEFAKTHGNGLAGLRTMFLSVSLAVASGEAKDLAELDRICGRFFDETGWRPDQLIHVAGAFRFTQYDFFKSLAMRWIAHQQGQDVDPTKDREYTDWQALRRAVLTLAGPAGSS</sequence>
<name>A0A844CXA1_9RHOB</name>
<dbReference type="SUPFAM" id="SSF52218">
    <property type="entry name" value="Flavoproteins"/>
    <property type="match status" value="1"/>
</dbReference>
<evidence type="ECO:0000259" key="1">
    <source>
        <dbReference type="Pfam" id="PF12724"/>
    </source>
</evidence>
<dbReference type="OrthoDB" id="9795729at2"/>
<dbReference type="AlphaFoldDB" id="A0A844CXA1"/>
<evidence type="ECO:0000313" key="2">
    <source>
        <dbReference type="EMBL" id="MRU16729.1"/>
    </source>
</evidence>
<dbReference type="InterPro" id="IPR052200">
    <property type="entry name" value="Protoporphyrinogen_IX_DH"/>
</dbReference>
<dbReference type="EMBL" id="SZWE01000002">
    <property type="protein sequence ID" value="MRU16729.1"/>
    <property type="molecule type" value="Genomic_DNA"/>
</dbReference>